<evidence type="ECO:0000313" key="2">
    <source>
        <dbReference type="Proteomes" id="UP000789901"/>
    </source>
</evidence>
<sequence>MKVVYEEDIYESEFALISKFNWKDETTRAATQTPQLPSEVLGD</sequence>
<comment type="caution">
    <text evidence="1">The sequence shown here is derived from an EMBL/GenBank/DDBJ whole genome shotgun (WGS) entry which is preliminary data.</text>
</comment>
<organism evidence="1 2">
    <name type="scientific">Gigaspora margarita</name>
    <dbReference type="NCBI Taxonomy" id="4874"/>
    <lineage>
        <taxon>Eukaryota</taxon>
        <taxon>Fungi</taxon>
        <taxon>Fungi incertae sedis</taxon>
        <taxon>Mucoromycota</taxon>
        <taxon>Glomeromycotina</taxon>
        <taxon>Glomeromycetes</taxon>
        <taxon>Diversisporales</taxon>
        <taxon>Gigasporaceae</taxon>
        <taxon>Gigaspora</taxon>
    </lineage>
</organism>
<proteinExistence type="predicted"/>
<dbReference type="Proteomes" id="UP000789901">
    <property type="component" value="Unassembled WGS sequence"/>
</dbReference>
<evidence type="ECO:0000313" key="1">
    <source>
        <dbReference type="EMBL" id="CAG8554816.1"/>
    </source>
</evidence>
<dbReference type="EMBL" id="CAJVQB010001892">
    <property type="protein sequence ID" value="CAG8554816.1"/>
    <property type="molecule type" value="Genomic_DNA"/>
</dbReference>
<name>A0ABN7UEX9_GIGMA</name>
<accession>A0ABN7UEX9</accession>
<protein>
    <submittedName>
        <fullName evidence="1">19860_t:CDS:1</fullName>
    </submittedName>
</protein>
<gene>
    <name evidence="1" type="ORF">GMARGA_LOCUS4730</name>
</gene>
<keyword evidence="2" id="KW-1185">Reference proteome</keyword>
<reference evidence="1 2" key="1">
    <citation type="submission" date="2021-06" db="EMBL/GenBank/DDBJ databases">
        <authorList>
            <person name="Kallberg Y."/>
            <person name="Tangrot J."/>
            <person name="Rosling A."/>
        </authorList>
    </citation>
    <scope>NUCLEOTIDE SEQUENCE [LARGE SCALE GENOMIC DNA]</scope>
    <source>
        <strain evidence="1 2">120-4 pot B 10/14</strain>
    </source>
</reference>